<evidence type="ECO:0000313" key="4">
    <source>
        <dbReference type="Proteomes" id="UP000240542"/>
    </source>
</evidence>
<dbReference type="PROSITE" id="PS50937">
    <property type="entry name" value="HTH_MERR_2"/>
    <property type="match status" value="1"/>
</dbReference>
<keyword evidence="1 3" id="KW-0238">DNA-binding</keyword>
<dbReference type="Pfam" id="PF13411">
    <property type="entry name" value="MerR_1"/>
    <property type="match status" value="1"/>
</dbReference>
<comment type="caution">
    <text evidence="3">The sequence shown here is derived from an EMBL/GenBank/DDBJ whole genome shotgun (WGS) entry which is preliminary data.</text>
</comment>
<sequence length="120" mass="13073">MRIGELSRRSGVSSRALRYYEEQRLLRPVRRPSGYREFSEDDLDSVRRIRLLLAAGLGTAMIAEILPCMVEGNEGLAAGCPELLDALGGEHDRIAASIAELESARTLLARIIATPVPTPG</sequence>
<dbReference type="SUPFAM" id="SSF46955">
    <property type="entry name" value="Putative DNA-binding domain"/>
    <property type="match status" value="1"/>
</dbReference>
<dbReference type="PANTHER" id="PTHR30204:SF93">
    <property type="entry name" value="HTH MERR-TYPE DOMAIN-CONTAINING PROTEIN"/>
    <property type="match status" value="1"/>
</dbReference>
<dbReference type="CDD" id="cd01282">
    <property type="entry name" value="HTH_MerR-like_sg3"/>
    <property type="match status" value="1"/>
</dbReference>
<dbReference type="GO" id="GO:0003677">
    <property type="term" value="F:DNA binding"/>
    <property type="evidence" value="ECO:0007669"/>
    <property type="project" value="UniProtKB-KW"/>
</dbReference>
<protein>
    <submittedName>
        <fullName evidence="3">DNA-binding transcriptional MerR regulator</fullName>
    </submittedName>
</protein>
<dbReference type="Gene3D" id="1.10.1660.10">
    <property type="match status" value="1"/>
</dbReference>
<feature type="domain" description="HTH merR-type" evidence="2">
    <location>
        <begin position="1"/>
        <end position="68"/>
    </location>
</feature>
<accession>A0A2P8DNJ3</accession>
<proteinExistence type="predicted"/>
<name>A0A2P8DNJ3_9ACTN</name>
<keyword evidence="4" id="KW-1185">Reference proteome</keyword>
<dbReference type="OrthoDB" id="5296483at2"/>
<dbReference type="RefSeq" id="WP_106582134.1">
    <property type="nucleotide sequence ID" value="NZ_PYGA01000004.1"/>
</dbReference>
<dbReference type="SMART" id="SM00422">
    <property type="entry name" value="HTH_MERR"/>
    <property type="match status" value="1"/>
</dbReference>
<gene>
    <name evidence="3" type="ORF">CLV63_10416</name>
</gene>
<evidence type="ECO:0000259" key="2">
    <source>
        <dbReference type="PROSITE" id="PS50937"/>
    </source>
</evidence>
<dbReference type="InterPro" id="IPR000551">
    <property type="entry name" value="MerR-type_HTH_dom"/>
</dbReference>
<dbReference type="InterPro" id="IPR009061">
    <property type="entry name" value="DNA-bd_dom_put_sf"/>
</dbReference>
<dbReference type="PANTHER" id="PTHR30204">
    <property type="entry name" value="REDOX-CYCLING DRUG-SENSING TRANSCRIPTIONAL ACTIVATOR SOXR"/>
    <property type="match status" value="1"/>
</dbReference>
<dbReference type="EMBL" id="PYGA01000004">
    <property type="protein sequence ID" value="PSK98792.1"/>
    <property type="molecule type" value="Genomic_DNA"/>
</dbReference>
<dbReference type="AlphaFoldDB" id="A0A2P8DNJ3"/>
<dbReference type="InterPro" id="IPR047057">
    <property type="entry name" value="MerR_fam"/>
</dbReference>
<evidence type="ECO:0000256" key="1">
    <source>
        <dbReference type="ARBA" id="ARBA00023125"/>
    </source>
</evidence>
<dbReference type="GO" id="GO:0003700">
    <property type="term" value="F:DNA-binding transcription factor activity"/>
    <property type="evidence" value="ECO:0007669"/>
    <property type="project" value="InterPro"/>
</dbReference>
<organism evidence="3 4">
    <name type="scientific">Murinocardiopsis flavida</name>
    <dbReference type="NCBI Taxonomy" id="645275"/>
    <lineage>
        <taxon>Bacteria</taxon>
        <taxon>Bacillati</taxon>
        <taxon>Actinomycetota</taxon>
        <taxon>Actinomycetes</taxon>
        <taxon>Streptosporangiales</taxon>
        <taxon>Nocardiopsidaceae</taxon>
        <taxon>Murinocardiopsis</taxon>
    </lineage>
</organism>
<dbReference type="PRINTS" id="PR00040">
    <property type="entry name" value="HTHMERR"/>
</dbReference>
<evidence type="ECO:0000313" key="3">
    <source>
        <dbReference type="EMBL" id="PSK98792.1"/>
    </source>
</evidence>
<reference evidence="3 4" key="1">
    <citation type="submission" date="2018-03" db="EMBL/GenBank/DDBJ databases">
        <title>Genomic Encyclopedia of Archaeal and Bacterial Type Strains, Phase II (KMG-II): from individual species to whole genera.</title>
        <authorList>
            <person name="Goeker M."/>
        </authorList>
    </citation>
    <scope>NUCLEOTIDE SEQUENCE [LARGE SCALE GENOMIC DNA]</scope>
    <source>
        <strain evidence="3 4">DSM 45312</strain>
    </source>
</reference>
<dbReference type="Proteomes" id="UP000240542">
    <property type="component" value="Unassembled WGS sequence"/>
</dbReference>